<dbReference type="EMBL" id="CP015878">
    <property type="protein sequence ID" value="ANI16059.1"/>
    <property type="molecule type" value="Genomic_DNA"/>
</dbReference>
<organism evidence="1 2">
    <name type="scientific">Pseudomonas citronellolis</name>
    <dbReference type="NCBI Taxonomy" id="53408"/>
    <lineage>
        <taxon>Bacteria</taxon>
        <taxon>Pseudomonadati</taxon>
        <taxon>Pseudomonadota</taxon>
        <taxon>Gammaproteobacteria</taxon>
        <taxon>Pseudomonadales</taxon>
        <taxon>Pseudomonadaceae</taxon>
        <taxon>Pseudomonas</taxon>
    </lineage>
</organism>
<protein>
    <submittedName>
        <fullName evidence="1">Uncharacterized protein</fullName>
    </submittedName>
</protein>
<name>A0A1A9KEY2_9PSED</name>
<reference evidence="1 2" key="1">
    <citation type="submission" date="2016-05" db="EMBL/GenBank/DDBJ databases">
        <title>Genome Sequence of Pseudomonas citronellolis Strain SJTE-3, an Estrogens and Persistent Organic Pollutants degradation strain.</title>
        <authorList>
            <person name="Liang R."/>
        </authorList>
    </citation>
    <scope>NUCLEOTIDE SEQUENCE [LARGE SCALE GENOMIC DNA]</scope>
    <source>
        <strain evidence="1 2">SJTE-3</strain>
    </source>
</reference>
<dbReference type="AlphaFoldDB" id="A0A1A9KEY2"/>
<evidence type="ECO:0000313" key="1">
    <source>
        <dbReference type="EMBL" id="ANI16059.1"/>
    </source>
</evidence>
<gene>
    <name evidence="1" type="ORF">A9C11_19665</name>
</gene>
<proteinExistence type="predicted"/>
<evidence type="ECO:0000313" key="2">
    <source>
        <dbReference type="Proteomes" id="UP000077748"/>
    </source>
</evidence>
<accession>A0A1A9KEY2</accession>
<dbReference type="Proteomes" id="UP000077748">
    <property type="component" value="Chromosome"/>
</dbReference>
<sequence>MSKPGNLYVLQEPQHASLSDALVAERSGEDLLLAFRSQEQARPALKFEQFFSHDARLHVLKHDGELLRAVMGQDDPQQGPVAFDLQAASATEQQVVSPVLGLLLPSAEIAPAAELEPQTGGAAAPVQLAALNVAPLSAEPPQITHAIDQIGARQGSLASGILRAVAGHVEG</sequence>